<dbReference type="AlphaFoldDB" id="A0A8S0XZR5"/>
<dbReference type="InterPro" id="IPR011990">
    <property type="entry name" value="TPR-like_helical_dom_sf"/>
</dbReference>
<evidence type="ECO:0000313" key="1">
    <source>
        <dbReference type="EMBL" id="CAA7269991.1"/>
    </source>
</evidence>
<dbReference type="Gene3D" id="1.25.40.10">
    <property type="entry name" value="Tetratricopeptide repeat domain"/>
    <property type="match status" value="1"/>
</dbReference>
<dbReference type="Proteomes" id="UP000467700">
    <property type="component" value="Unassembled WGS sequence"/>
</dbReference>
<keyword evidence="2" id="KW-1185">Reference proteome</keyword>
<comment type="caution">
    <text evidence="1">The sequence shown here is derived from an EMBL/GenBank/DDBJ whole genome shotgun (WGS) entry which is preliminary data.</text>
</comment>
<accession>A0A8S0XZR5</accession>
<gene>
    <name evidence="1" type="ORF">AAE3_LOCUS12228</name>
</gene>
<sequence>MASDGRYNKAVMAFGAYNASRNEGDLKSALSHFQETIRLLRRTSHPKLALALTNYAYAQWIHCERNGKPEVEVKSVIELYEEARRVWKKDSTVLHTNLRNAYLEMYAQQRSRTDMIANAIKCHEQARHPSSDGKQKQKVVATIKPATALSTRREQQSNTNRLDKAIAFLEDTSKFFKPGSDDFHHAHSEYELGNAYNVRYKRGGNVRDLNLGILHFRNAIDSYPEGDEDGCFAQFALSQTQLVLYHALNDPRDLEEEEVNAGNGLEQAAQLSNAELERNFSTLIKHVRSARE</sequence>
<protein>
    <submittedName>
        <fullName evidence="1">Uncharacterized protein</fullName>
    </submittedName>
</protein>
<dbReference type="SUPFAM" id="SSF81901">
    <property type="entry name" value="HCP-like"/>
    <property type="match status" value="1"/>
</dbReference>
<reference evidence="1 2" key="1">
    <citation type="submission" date="2020-01" db="EMBL/GenBank/DDBJ databases">
        <authorList>
            <person name="Gupta K D."/>
        </authorList>
    </citation>
    <scope>NUCLEOTIDE SEQUENCE [LARGE SCALE GENOMIC DNA]</scope>
</reference>
<dbReference type="EMBL" id="CACVBS010000083">
    <property type="protein sequence ID" value="CAA7269991.1"/>
    <property type="molecule type" value="Genomic_DNA"/>
</dbReference>
<organism evidence="1 2">
    <name type="scientific">Cyclocybe aegerita</name>
    <name type="common">Black poplar mushroom</name>
    <name type="synonym">Agrocybe aegerita</name>
    <dbReference type="NCBI Taxonomy" id="1973307"/>
    <lineage>
        <taxon>Eukaryota</taxon>
        <taxon>Fungi</taxon>
        <taxon>Dikarya</taxon>
        <taxon>Basidiomycota</taxon>
        <taxon>Agaricomycotina</taxon>
        <taxon>Agaricomycetes</taxon>
        <taxon>Agaricomycetidae</taxon>
        <taxon>Agaricales</taxon>
        <taxon>Agaricineae</taxon>
        <taxon>Bolbitiaceae</taxon>
        <taxon>Cyclocybe</taxon>
    </lineage>
</organism>
<proteinExistence type="predicted"/>
<evidence type="ECO:0000313" key="2">
    <source>
        <dbReference type="Proteomes" id="UP000467700"/>
    </source>
</evidence>
<dbReference type="OrthoDB" id="3059123at2759"/>
<name>A0A8S0XZR5_CYCAE</name>